<evidence type="ECO:0000313" key="3">
    <source>
        <dbReference type="EMBL" id="PHZ13639.1"/>
    </source>
</evidence>
<keyword evidence="2" id="KW-0812">Transmembrane</keyword>
<dbReference type="RefSeq" id="XP_023467347.1">
    <property type="nucleotide sequence ID" value="XM_023608617.1"/>
</dbReference>
<evidence type="ECO:0000256" key="2">
    <source>
        <dbReference type="SAM" id="Phobius"/>
    </source>
</evidence>
<reference evidence="3 4" key="1">
    <citation type="journal article" date="2016" name="Proc. Natl. Acad. Sci. U.S.A.">
        <title>Lipid metabolic changes in an early divergent fungus govern the establishment of a mutualistic symbiosis with endobacteria.</title>
        <authorList>
            <person name="Lastovetsky O.A."/>
            <person name="Gaspar M.L."/>
            <person name="Mondo S.J."/>
            <person name="LaButti K.M."/>
            <person name="Sandor L."/>
            <person name="Grigoriev I.V."/>
            <person name="Henry S.A."/>
            <person name="Pawlowska T.E."/>
        </authorList>
    </citation>
    <scope>NUCLEOTIDE SEQUENCE [LARGE SCALE GENOMIC DNA]</scope>
    <source>
        <strain evidence="3 4">ATCC 52813</strain>
    </source>
</reference>
<dbReference type="EMBL" id="KZ303847">
    <property type="protein sequence ID" value="PHZ13639.1"/>
    <property type="molecule type" value="Genomic_DNA"/>
</dbReference>
<evidence type="ECO:0000256" key="1">
    <source>
        <dbReference type="SAM" id="MobiDB-lite"/>
    </source>
</evidence>
<dbReference type="GeneID" id="35439607"/>
<accession>A0A2G4SXZ5</accession>
<keyword evidence="2" id="KW-1133">Transmembrane helix</keyword>
<dbReference type="AlphaFoldDB" id="A0A2G4SXZ5"/>
<name>A0A2G4SXZ5_RHIZD</name>
<protein>
    <submittedName>
        <fullName evidence="3">Uncharacterized protein</fullName>
    </submittedName>
</protein>
<feature type="region of interest" description="Disordered" evidence="1">
    <location>
        <begin position="107"/>
        <end position="130"/>
    </location>
</feature>
<keyword evidence="4" id="KW-1185">Reference proteome</keyword>
<gene>
    <name evidence="3" type="ORF">RHIMIDRAFT_236691</name>
</gene>
<feature type="transmembrane region" description="Helical" evidence="2">
    <location>
        <begin position="20"/>
        <end position="44"/>
    </location>
</feature>
<proteinExistence type="predicted"/>
<evidence type="ECO:0000313" key="4">
    <source>
        <dbReference type="Proteomes" id="UP000242254"/>
    </source>
</evidence>
<keyword evidence="2" id="KW-0472">Membrane</keyword>
<dbReference type="Proteomes" id="UP000242254">
    <property type="component" value="Unassembled WGS sequence"/>
</dbReference>
<sequence>MMSSVTLSTTLRPSINSLVSLYILVCPSSIAFLSGAHGLLVTLLSTARFSAKTSWEFDGLMLSINWTTGAELSTLTQKPSSRKKVDNLDSVALFKLMALVSRFSRRGSIGKQDTRQGSQWSMKLPPTSPI</sequence>
<organism evidence="3 4">
    <name type="scientific">Rhizopus microsporus ATCC 52813</name>
    <dbReference type="NCBI Taxonomy" id="1340429"/>
    <lineage>
        <taxon>Eukaryota</taxon>
        <taxon>Fungi</taxon>
        <taxon>Fungi incertae sedis</taxon>
        <taxon>Mucoromycota</taxon>
        <taxon>Mucoromycotina</taxon>
        <taxon>Mucoromycetes</taxon>
        <taxon>Mucorales</taxon>
        <taxon>Mucorineae</taxon>
        <taxon>Rhizopodaceae</taxon>
        <taxon>Rhizopus</taxon>
    </lineage>
</organism>